<protein>
    <submittedName>
        <fullName evidence="2">Uncharacterized protein</fullName>
    </submittedName>
</protein>
<evidence type="ECO:0000313" key="2">
    <source>
        <dbReference type="EMBL" id="SKC56028.1"/>
    </source>
</evidence>
<keyword evidence="1" id="KW-1133">Transmembrane helix</keyword>
<dbReference type="RefSeq" id="WP_079686117.1">
    <property type="nucleotide sequence ID" value="NZ_FUZU01000001.1"/>
</dbReference>
<dbReference type="Proteomes" id="UP000190961">
    <property type="component" value="Unassembled WGS sequence"/>
</dbReference>
<feature type="transmembrane region" description="Helical" evidence="1">
    <location>
        <begin position="79"/>
        <end position="99"/>
    </location>
</feature>
<reference evidence="2 3" key="1">
    <citation type="submission" date="2017-02" db="EMBL/GenBank/DDBJ databases">
        <authorList>
            <person name="Peterson S.W."/>
        </authorList>
    </citation>
    <scope>NUCLEOTIDE SEQUENCE [LARGE SCALE GENOMIC DNA]</scope>
    <source>
        <strain evidence="2 3">DSM 25262</strain>
    </source>
</reference>
<keyword evidence="1" id="KW-0472">Membrane</keyword>
<keyword evidence="3" id="KW-1185">Reference proteome</keyword>
<evidence type="ECO:0000313" key="3">
    <source>
        <dbReference type="Proteomes" id="UP000190961"/>
    </source>
</evidence>
<feature type="transmembrane region" description="Helical" evidence="1">
    <location>
        <begin position="47"/>
        <end position="67"/>
    </location>
</feature>
<feature type="transmembrane region" description="Helical" evidence="1">
    <location>
        <begin position="111"/>
        <end position="134"/>
    </location>
</feature>
<keyword evidence="1" id="KW-0812">Transmembrane</keyword>
<gene>
    <name evidence="2" type="ORF">SAMN05660236_1582</name>
</gene>
<proteinExistence type="predicted"/>
<feature type="transmembrane region" description="Helical" evidence="1">
    <location>
        <begin position="7"/>
        <end position="27"/>
    </location>
</feature>
<dbReference type="EMBL" id="FUZU01000001">
    <property type="protein sequence ID" value="SKC56028.1"/>
    <property type="molecule type" value="Genomic_DNA"/>
</dbReference>
<accession>A0A1T5JXV2</accession>
<organism evidence="2 3">
    <name type="scientific">Ohtaekwangia koreensis</name>
    <dbReference type="NCBI Taxonomy" id="688867"/>
    <lineage>
        <taxon>Bacteria</taxon>
        <taxon>Pseudomonadati</taxon>
        <taxon>Bacteroidota</taxon>
        <taxon>Cytophagia</taxon>
        <taxon>Cytophagales</taxon>
        <taxon>Fulvivirgaceae</taxon>
        <taxon>Ohtaekwangia</taxon>
    </lineage>
</organism>
<evidence type="ECO:0000256" key="1">
    <source>
        <dbReference type="SAM" id="Phobius"/>
    </source>
</evidence>
<dbReference type="OrthoDB" id="3540634at2"/>
<dbReference type="AlphaFoldDB" id="A0A1T5JXV2"/>
<name>A0A1T5JXV2_9BACT</name>
<dbReference type="STRING" id="688867.SAMN05660236_1582"/>
<sequence>MTAESKLMCGVILITIPSIEYGGYFLLNVLSGNLRKVELNGFQKAMFRAGHAHAGVIVILSLICQLLADHTALPLQLTWFARASVPTSALLISGGFFFSAMDKDATRPNKLIALIYFGALLLAAGLITLGVGLLL</sequence>